<feature type="transmembrane region" description="Helical" evidence="9">
    <location>
        <begin position="24"/>
        <end position="44"/>
    </location>
</feature>
<comment type="subcellular location">
    <subcellularLocation>
        <location evidence="2">Membrane</location>
        <topology evidence="2">Multi-pass membrane protein</topology>
    </subcellularLocation>
</comment>
<keyword evidence="9" id="KW-0812">Transmembrane</keyword>
<dbReference type="AlphaFoldDB" id="A0A9N9VSK0"/>
<dbReference type="InterPro" id="IPR002403">
    <property type="entry name" value="Cyt_P450_E_grp-IV"/>
</dbReference>
<keyword evidence="9" id="KW-1133">Transmembrane helix</keyword>
<keyword evidence="7" id="KW-0503">Monooxygenase</keyword>
<dbReference type="Gene3D" id="1.10.630.10">
    <property type="entry name" value="Cytochrome P450"/>
    <property type="match status" value="1"/>
</dbReference>
<dbReference type="GO" id="GO:0016020">
    <property type="term" value="C:membrane"/>
    <property type="evidence" value="ECO:0007669"/>
    <property type="project" value="UniProtKB-SubCell"/>
</dbReference>
<evidence type="ECO:0000256" key="9">
    <source>
        <dbReference type="SAM" id="Phobius"/>
    </source>
</evidence>
<evidence type="ECO:0008006" key="12">
    <source>
        <dbReference type="Google" id="ProtNLM"/>
    </source>
</evidence>
<dbReference type="GO" id="GO:0016705">
    <property type="term" value="F:oxidoreductase activity, acting on paired donors, with incorporation or reduction of molecular oxygen"/>
    <property type="evidence" value="ECO:0007669"/>
    <property type="project" value="InterPro"/>
</dbReference>
<feature type="binding site" description="axial binding residue" evidence="8">
    <location>
        <position position="469"/>
    </location>
    <ligand>
        <name>heme</name>
        <dbReference type="ChEBI" id="CHEBI:30413"/>
    </ligand>
    <ligandPart>
        <name>Fe</name>
        <dbReference type="ChEBI" id="CHEBI:18248"/>
    </ligandPart>
</feature>
<evidence type="ECO:0000313" key="10">
    <source>
        <dbReference type="EMBL" id="CAH0033776.1"/>
    </source>
</evidence>
<dbReference type="GO" id="GO:0022857">
    <property type="term" value="F:transmembrane transporter activity"/>
    <property type="evidence" value="ECO:0007669"/>
    <property type="project" value="InterPro"/>
</dbReference>
<protein>
    <recommendedName>
        <fullName evidence="12">Cytochrome P450</fullName>
    </recommendedName>
</protein>
<feature type="transmembrane region" description="Helical" evidence="9">
    <location>
        <begin position="638"/>
        <end position="657"/>
    </location>
</feature>
<feature type="transmembrane region" description="Helical" evidence="9">
    <location>
        <begin position="577"/>
        <end position="598"/>
    </location>
</feature>
<feature type="transmembrane region" description="Helical" evidence="9">
    <location>
        <begin position="828"/>
        <end position="851"/>
    </location>
</feature>
<dbReference type="InterPro" id="IPR050529">
    <property type="entry name" value="CYP450_sterol_14alpha_dmase"/>
</dbReference>
<evidence type="ECO:0000313" key="11">
    <source>
        <dbReference type="Proteomes" id="UP000696573"/>
    </source>
</evidence>
<keyword evidence="11" id="KW-1185">Reference proteome</keyword>
<name>A0A9N9VSK0_9HYPO</name>
<proteinExistence type="inferred from homology"/>
<organism evidence="10 11">
    <name type="scientific">Clonostachys rhizophaga</name>
    <dbReference type="NCBI Taxonomy" id="160324"/>
    <lineage>
        <taxon>Eukaryota</taxon>
        <taxon>Fungi</taxon>
        <taxon>Dikarya</taxon>
        <taxon>Ascomycota</taxon>
        <taxon>Pezizomycotina</taxon>
        <taxon>Sordariomycetes</taxon>
        <taxon>Hypocreomycetidae</taxon>
        <taxon>Hypocreales</taxon>
        <taxon>Bionectriaceae</taxon>
        <taxon>Clonostachys</taxon>
    </lineage>
</organism>
<feature type="transmembrane region" description="Helical" evidence="9">
    <location>
        <begin position="801"/>
        <end position="822"/>
    </location>
</feature>
<evidence type="ECO:0000256" key="5">
    <source>
        <dbReference type="ARBA" id="ARBA00022723"/>
    </source>
</evidence>
<evidence type="ECO:0000256" key="3">
    <source>
        <dbReference type="ARBA" id="ARBA00010617"/>
    </source>
</evidence>
<evidence type="ECO:0000256" key="6">
    <source>
        <dbReference type="ARBA" id="ARBA00023004"/>
    </source>
</evidence>
<keyword evidence="4 8" id="KW-0349">Heme</keyword>
<dbReference type="GO" id="GO:0008395">
    <property type="term" value="F:steroid hydroxylase activity"/>
    <property type="evidence" value="ECO:0007669"/>
    <property type="project" value="TreeGrafter"/>
</dbReference>
<feature type="transmembrane region" description="Helical" evidence="9">
    <location>
        <begin position="604"/>
        <end position="626"/>
    </location>
</feature>
<dbReference type="Gene3D" id="1.20.1250.20">
    <property type="entry name" value="MFS general substrate transporter like domains"/>
    <property type="match status" value="1"/>
</dbReference>
<dbReference type="EMBL" id="CABFNQ020000748">
    <property type="protein sequence ID" value="CAH0033776.1"/>
    <property type="molecule type" value="Genomic_DNA"/>
</dbReference>
<dbReference type="CDD" id="cd11040">
    <property type="entry name" value="CYP7_CYP8-like"/>
    <property type="match status" value="1"/>
</dbReference>
<evidence type="ECO:0000256" key="1">
    <source>
        <dbReference type="ARBA" id="ARBA00001971"/>
    </source>
</evidence>
<dbReference type="GO" id="GO:0005506">
    <property type="term" value="F:iron ion binding"/>
    <property type="evidence" value="ECO:0007669"/>
    <property type="project" value="InterPro"/>
</dbReference>
<comment type="caution">
    <text evidence="10">The sequence shown here is derived from an EMBL/GenBank/DDBJ whole genome shotgun (WGS) entry which is preliminary data.</text>
</comment>
<evidence type="ECO:0000256" key="7">
    <source>
        <dbReference type="ARBA" id="ARBA00023033"/>
    </source>
</evidence>
<comment type="similarity">
    <text evidence="3">Belongs to the cytochrome P450 family.</text>
</comment>
<comment type="cofactor">
    <cofactor evidence="1 8">
        <name>heme</name>
        <dbReference type="ChEBI" id="CHEBI:30413"/>
    </cofactor>
</comment>
<dbReference type="InterPro" id="IPR036259">
    <property type="entry name" value="MFS_trans_sf"/>
</dbReference>
<keyword evidence="6 8" id="KW-0408">Iron</keyword>
<dbReference type="PANTHER" id="PTHR24304:SF2">
    <property type="entry name" value="24-HYDROXYCHOLESTEROL 7-ALPHA-HYDROXYLASE"/>
    <property type="match status" value="1"/>
</dbReference>
<feature type="transmembrane region" description="Helical" evidence="9">
    <location>
        <begin position="669"/>
        <end position="689"/>
    </location>
</feature>
<dbReference type="SUPFAM" id="SSF103473">
    <property type="entry name" value="MFS general substrate transporter"/>
    <property type="match status" value="1"/>
</dbReference>
<dbReference type="OrthoDB" id="6730379at2759"/>
<feature type="transmembrane region" description="Helical" evidence="9">
    <location>
        <begin position="863"/>
        <end position="883"/>
    </location>
</feature>
<keyword evidence="9" id="KW-0472">Membrane</keyword>
<dbReference type="InterPro" id="IPR036396">
    <property type="entry name" value="Cyt_P450_sf"/>
</dbReference>
<evidence type="ECO:0000256" key="4">
    <source>
        <dbReference type="ARBA" id="ARBA00022617"/>
    </source>
</evidence>
<dbReference type="InterPro" id="IPR011701">
    <property type="entry name" value="MFS"/>
</dbReference>
<reference evidence="10" key="1">
    <citation type="submission" date="2021-10" db="EMBL/GenBank/DDBJ databases">
        <authorList>
            <person name="Piombo E."/>
        </authorList>
    </citation>
    <scope>NUCLEOTIDE SEQUENCE</scope>
</reference>
<evidence type="ECO:0000256" key="2">
    <source>
        <dbReference type="ARBA" id="ARBA00004141"/>
    </source>
</evidence>
<dbReference type="SUPFAM" id="SSF48264">
    <property type="entry name" value="Cytochrome P450"/>
    <property type="match status" value="1"/>
</dbReference>
<keyword evidence="7" id="KW-0560">Oxidoreductase</keyword>
<dbReference type="PRINTS" id="PR00465">
    <property type="entry name" value="EP450IV"/>
</dbReference>
<dbReference type="Proteomes" id="UP000696573">
    <property type="component" value="Unassembled WGS sequence"/>
</dbReference>
<dbReference type="PANTHER" id="PTHR24304">
    <property type="entry name" value="CYTOCHROME P450 FAMILY 7"/>
    <property type="match status" value="1"/>
</dbReference>
<feature type="transmembrane region" description="Helical" evidence="9">
    <location>
        <begin position="895"/>
        <end position="917"/>
    </location>
</feature>
<dbReference type="InterPro" id="IPR001128">
    <property type="entry name" value="Cyt_P450"/>
</dbReference>
<sequence length="961" mass="108265">MDSPGVAQRLALGLMDTFQSMNEFQVFVFCGTVVLLAAWAAWWYTKFKFMPIQHPREPNEMPYLIPYVGNAIPFFKNSQLFLAKAQNSVGRDKSPFAFTIFGTKFYVISDPKHAKEVDKNNGTLSFDEFIFDFVKSTGVSDEGMKACYFKKLPEHGADFPNPSEDPIGVLVRHMHVHQLHPGDNQKNVEKRFLHSFDRDLQIDRIRNSTVISNNVVEISLYKWCGDFFTRSGEYAYFGDTLAGIDDKFSDMFYIFDELSWQITYKIPGIFASEMKAAHARLCQSLKLYFQTPQSERGEQAWFTNSAEKGLRSVGVTDEDIATLFLTIYLTINTNTRRAAFWMLTFLLYNPHLIEAVLEETKAAFDAGKLIDPTYLSNHELCPQLESIWLETLRATSTGASVRCVNKDTIIGGRLLRQGNKILIPSRLLHLDGDAWGKSAREFRPERFLSKKNSARGGSWRPFGGGSTLCTGRFVAEHMIKACVTMILHRFHLQIVGDAALPMGDECTPGLGIMGITQDEDFKVDKSTLGQATLLGLFQDTGLDNAEYNNLNSLFYTGYILGQVPGQFLIQRLRLRTYISGTIFAWAVIIFLHCVAKSYGALIPLRFFLGFVESPMIPALEITMNMFFTPEEVHQVQPLFYISCIGSPMFTGLVSYGLLFSKAAVSPWKFFMIITGGMSLLLSGLTWVAYPNNPATAWFLSTEEKIQTIRRVQNSTRSAIEQKTFKKYQFHEALRDPVSWLFASAGFTLMLANNLPYQQSLLFLDLGVSDLGSTLVWVASGGFAIICCIVAFLLIRIFPGYNAYWAALWSLPCIATSIGIVTISWGETIPMLACLLIPPNCFAQTWIISVGWLSSSCAGYTKRLTRNAMFMVFYVISNIISPQLWKSGGPRYHGAWITQIVVSFTLTPLILILIRYILSKRNKERRQWIAEQAALGNYGEGYVEQSSDRGDTVKRLTLLCST</sequence>
<accession>A0A9N9VSK0</accession>
<dbReference type="Pfam" id="PF00067">
    <property type="entry name" value="p450"/>
    <property type="match status" value="1"/>
</dbReference>
<feature type="transmembrane region" description="Helical" evidence="9">
    <location>
        <begin position="774"/>
        <end position="794"/>
    </location>
</feature>
<gene>
    <name evidence="10" type="ORF">CRHIZ90672A_00006743</name>
</gene>
<dbReference type="GO" id="GO:0020037">
    <property type="term" value="F:heme binding"/>
    <property type="evidence" value="ECO:0007669"/>
    <property type="project" value="InterPro"/>
</dbReference>
<evidence type="ECO:0000256" key="8">
    <source>
        <dbReference type="PIRSR" id="PIRSR602403-1"/>
    </source>
</evidence>
<dbReference type="Pfam" id="PF07690">
    <property type="entry name" value="MFS_1"/>
    <property type="match status" value="1"/>
</dbReference>
<keyword evidence="5 8" id="KW-0479">Metal-binding</keyword>